<dbReference type="InterPro" id="IPR051135">
    <property type="entry name" value="Gal/GlcNAc/GalNAc_ST"/>
</dbReference>
<sequence>MHYRVKPSTMLMLLILSAVTVVVFRGLYLPVWSCTSQPTNQKVHVLLLSSWRSGSSFLGQAFNQHPNVFYLMEPGWHLWTTMQKPGMRSMKMALRDLMRNLFLCDFSVMDSYLPDQRNISSLFMWSHSRALCSPPVCSLTPRDQFSNQTLCDKKCDSRGLEKVQEACTTYSHVVLKEVRFFELESLYPLFQDPSLDLRIIHLIRDPRAVERSREESINSFLKDSAIVLEQKSIPRAEIELLVMQEICRSHTRIFERAMQKPPPFLKGRYKMVRYEDLARNPLEELTALYDFIGLEMTPKLEEWIYRVTHGKDRRSVKDAFTITSRNAMSMSEAWRTKLSHSKVKRIQQVCRGAMSLIGYRTVDSDAEQKRLDIDLLVPREPYQFSWLPSKAEETEEPKKN</sequence>
<evidence type="ECO:0000256" key="9">
    <source>
        <dbReference type="ARBA" id="ARBA00023180"/>
    </source>
</evidence>
<dbReference type="CTD" id="4166"/>
<dbReference type="GO" id="GO:0005975">
    <property type="term" value="P:carbohydrate metabolic process"/>
    <property type="evidence" value="ECO:0007669"/>
    <property type="project" value="InterPro"/>
</dbReference>
<dbReference type="GO" id="GO:0006790">
    <property type="term" value="P:sulfur compound metabolic process"/>
    <property type="evidence" value="ECO:0007669"/>
    <property type="project" value="TreeGrafter"/>
</dbReference>
<dbReference type="OMA" id="RDPLMEI"/>
<dbReference type="PANTHER" id="PTHR10704">
    <property type="entry name" value="CARBOHYDRATE SULFOTRANSFERASE"/>
    <property type="match status" value="1"/>
</dbReference>
<dbReference type="InParanoid" id="A0A3P8X2U1"/>
<keyword evidence="4" id="KW-0812">Transmembrane</keyword>
<dbReference type="AlphaFoldDB" id="A0A3P8X2U1"/>
<evidence type="ECO:0000256" key="1">
    <source>
        <dbReference type="ARBA" id="ARBA00004323"/>
    </source>
</evidence>
<evidence type="ECO:0000256" key="10">
    <source>
        <dbReference type="ARBA" id="ARBA00023277"/>
    </source>
</evidence>
<reference evidence="11" key="3">
    <citation type="submission" date="2025-09" db="UniProtKB">
        <authorList>
            <consortium name="Ensembl"/>
        </authorList>
    </citation>
    <scope>IDENTIFICATION</scope>
</reference>
<evidence type="ECO:0000256" key="4">
    <source>
        <dbReference type="ARBA" id="ARBA00022692"/>
    </source>
</evidence>
<dbReference type="KEGG" id="csem:103379729"/>
<evidence type="ECO:0000256" key="8">
    <source>
        <dbReference type="ARBA" id="ARBA00023136"/>
    </source>
</evidence>
<dbReference type="Proteomes" id="UP000265120">
    <property type="component" value="Chromosome 6"/>
</dbReference>
<evidence type="ECO:0000256" key="6">
    <source>
        <dbReference type="ARBA" id="ARBA00022989"/>
    </source>
</evidence>
<dbReference type="FunFam" id="3.40.50.300:FF:000703">
    <property type="entry name" value="Sulfotransferase"/>
    <property type="match status" value="1"/>
</dbReference>
<evidence type="ECO:0000313" key="12">
    <source>
        <dbReference type="Proteomes" id="UP000265120"/>
    </source>
</evidence>
<reference evidence="11" key="2">
    <citation type="submission" date="2025-08" db="UniProtKB">
        <authorList>
            <consortium name="Ensembl"/>
        </authorList>
    </citation>
    <scope>IDENTIFICATION</scope>
</reference>
<dbReference type="GeneID" id="103379729"/>
<dbReference type="RefSeq" id="XP_008309602.1">
    <property type="nucleotide sequence ID" value="XM_008311380.3"/>
</dbReference>
<name>A0A3P8X2U1_CYNSE</name>
<keyword evidence="8" id="KW-0472">Membrane</keyword>
<evidence type="ECO:0000256" key="2">
    <source>
        <dbReference type="ARBA" id="ARBA00005530"/>
    </source>
</evidence>
<keyword evidence="9" id="KW-0325">Glycoprotein</keyword>
<evidence type="ECO:0000256" key="3">
    <source>
        <dbReference type="ARBA" id="ARBA00022679"/>
    </source>
</evidence>
<protein>
    <submittedName>
        <fullName evidence="11">Carbohydrate sulfotransferase 6</fullName>
    </submittedName>
</protein>
<dbReference type="PANTHER" id="PTHR10704:SF4">
    <property type="entry name" value="CARBOHYDRATE SULFOTRANSFERASE 6"/>
    <property type="match status" value="1"/>
</dbReference>
<dbReference type="PIRSF" id="PIRSF005883">
    <property type="entry name" value="Carbohydrate_sulfotransferase"/>
    <property type="match status" value="1"/>
</dbReference>
<keyword evidence="6" id="KW-1133">Transmembrane helix</keyword>
<dbReference type="InterPro" id="IPR016469">
    <property type="entry name" value="Carbohydrate_sulfotransferase"/>
</dbReference>
<organism evidence="11 12">
    <name type="scientific">Cynoglossus semilaevis</name>
    <name type="common">Tongue sole</name>
    <dbReference type="NCBI Taxonomy" id="244447"/>
    <lineage>
        <taxon>Eukaryota</taxon>
        <taxon>Metazoa</taxon>
        <taxon>Chordata</taxon>
        <taxon>Craniata</taxon>
        <taxon>Vertebrata</taxon>
        <taxon>Euteleostomi</taxon>
        <taxon>Actinopterygii</taxon>
        <taxon>Neopterygii</taxon>
        <taxon>Teleostei</taxon>
        <taxon>Neoteleostei</taxon>
        <taxon>Acanthomorphata</taxon>
        <taxon>Carangaria</taxon>
        <taxon>Pleuronectiformes</taxon>
        <taxon>Pleuronectoidei</taxon>
        <taxon>Cynoglossidae</taxon>
        <taxon>Cynoglossinae</taxon>
        <taxon>Cynoglossus</taxon>
    </lineage>
</organism>
<keyword evidence="5" id="KW-0735">Signal-anchor</keyword>
<evidence type="ECO:0000313" key="11">
    <source>
        <dbReference type="Ensembl" id="ENSCSEP00000033983.1"/>
    </source>
</evidence>
<dbReference type="Gene3D" id="3.40.50.300">
    <property type="entry name" value="P-loop containing nucleotide triphosphate hydrolases"/>
    <property type="match status" value="1"/>
</dbReference>
<dbReference type="SUPFAM" id="SSF52540">
    <property type="entry name" value="P-loop containing nucleoside triphosphate hydrolases"/>
    <property type="match status" value="1"/>
</dbReference>
<comment type="subcellular location">
    <subcellularLocation>
        <location evidence="1">Golgi apparatus membrane</location>
        <topology evidence="1">Single-pass type II membrane protein</topology>
    </subcellularLocation>
</comment>
<reference evidence="11 12" key="1">
    <citation type="journal article" date="2014" name="Nat. Genet.">
        <title>Whole-genome sequence of a flatfish provides insights into ZW sex chromosome evolution and adaptation to a benthic lifestyle.</title>
        <authorList>
            <person name="Chen S."/>
            <person name="Zhang G."/>
            <person name="Shao C."/>
            <person name="Huang Q."/>
            <person name="Liu G."/>
            <person name="Zhang P."/>
            <person name="Song W."/>
            <person name="An N."/>
            <person name="Chalopin D."/>
            <person name="Volff J.N."/>
            <person name="Hong Y."/>
            <person name="Li Q."/>
            <person name="Sha Z."/>
            <person name="Zhou H."/>
            <person name="Xie M."/>
            <person name="Yu Q."/>
            <person name="Liu Y."/>
            <person name="Xiang H."/>
            <person name="Wang N."/>
            <person name="Wu K."/>
            <person name="Yang C."/>
            <person name="Zhou Q."/>
            <person name="Liao X."/>
            <person name="Yang L."/>
            <person name="Hu Q."/>
            <person name="Zhang J."/>
            <person name="Meng L."/>
            <person name="Jin L."/>
            <person name="Tian Y."/>
            <person name="Lian J."/>
            <person name="Yang J."/>
            <person name="Miao G."/>
            <person name="Liu S."/>
            <person name="Liang Z."/>
            <person name="Yan F."/>
            <person name="Li Y."/>
            <person name="Sun B."/>
            <person name="Zhang H."/>
            <person name="Zhang J."/>
            <person name="Zhu Y."/>
            <person name="Du M."/>
            <person name="Zhao Y."/>
            <person name="Schartl M."/>
            <person name="Tang Q."/>
            <person name="Wang J."/>
        </authorList>
    </citation>
    <scope>NUCLEOTIDE SEQUENCE</scope>
</reference>
<keyword evidence="3" id="KW-0808">Transferase</keyword>
<evidence type="ECO:0000256" key="5">
    <source>
        <dbReference type="ARBA" id="ARBA00022968"/>
    </source>
</evidence>
<keyword evidence="7" id="KW-0333">Golgi apparatus</keyword>
<dbReference type="Pfam" id="PF13469">
    <property type="entry name" value="Sulfotransfer_3"/>
    <property type="match status" value="1"/>
</dbReference>
<dbReference type="OrthoDB" id="6138663at2759"/>
<keyword evidence="12" id="KW-1185">Reference proteome</keyword>
<dbReference type="RefSeq" id="XP_008309601.1">
    <property type="nucleotide sequence ID" value="XM_008311379.3"/>
</dbReference>
<proteinExistence type="inferred from homology"/>
<dbReference type="GO" id="GO:0001517">
    <property type="term" value="F:N-acetylglucosamine 6-O-sulfotransferase activity"/>
    <property type="evidence" value="ECO:0007669"/>
    <property type="project" value="TreeGrafter"/>
</dbReference>
<accession>A0A3P8X2U1</accession>
<dbReference type="GO" id="GO:0000139">
    <property type="term" value="C:Golgi membrane"/>
    <property type="evidence" value="ECO:0007669"/>
    <property type="project" value="UniProtKB-SubCell"/>
</dbReference>
<evidence type="ECO:0000256" key="7">
    <source>
        <dbReference type="ARBA" id="ARBA00023034"/>
    </source>
</evidence>
<dbReference type="GO" id="GO:0006044">
    <property type="term" value="P:N-acetylglucosamine metabolic process"/>
    <property type="evidence" value="ECO:0007669"/>
    <property type="project" value="TreeGrafter"/>
</dbReference>
<dbReference type="Ensembl" id="ENSCSET00000034422.1">
    <property type="protein sequence ID" value="ENSCSEP00000033983.1"/>
    <property type="gene ID" value="ENSCSEG00000021800.1"/>
</dbReference>
<dbReference type="InterPro" id="IPR027417">
    <property type="entry name" value="P-loop_NTPase"/>
</dbReference>
<keyword evidence="10" id="KW-0119">Carbohydrate metabolism</keyword>
<comment type="similarity">
    <text evidence="2">Belongs to the sulfotransferase 1 family. Gal/GlcNAc/GalNAc subfamily.</text>
</comment>
<dbReference type="GeneTree" id="ENSGT00940000162986"/>